<evidence type="ECO:0000256" key="1">
    <source>
        <dbReference type="ARBA" id="ARBA00001933"/>
    </source>
</evidence>
<feature type="modified residue" description="N6-(pyridoxal phosphate)lysine" evidence="3">
    <location>
        <position position="198"/>
    </location>
</feature>
<comment type="caution">
    <text evidence="5">The sequence shown here is derived from an EMBL/GenBank/DDBJ whole genome shotgun (WGS) entry which is preliminary data.</text>
</comment>
<dbReference type="InterPro" id="IPR015422">
    <property type="entry name" value="PyrdxlP-dep_Trfase_small"/>
</dbReference>
<dbReference type="Proteomes" id="UP001139414">
    <property type="component" value="Unassembled WGS sequence"/>
</dbReference>
<evidence type="ECO:0000256" key="4">
    <source>
        <dbReference type="RuleBase" id="RU362118"/>
    </source>
</evidence>
<dbReference type="Gene3D" id="3.40.640.10">
    <property type="entry name" value="Type I PLP-dependent aspartate aminotransferase-like (Major domain)"/>
    <property type="match status" value="1"/>
</dbReference>
<comment type="cofactor">
    <cofactor evidence="1 4">
        <name>pyridoxal 5'-phosphate</name>
        <dbReference type="ChEBI" id="CHEBI:597326"/>
    </cofactor>
</comment>
<evidence type="ECO:0000313" key="6">
    <source>
        <dbReference type="Proteomes" id="UP001139414"/>
    </source>
</evidence>
<dbReference type="EMBL" id="JAJBZG010000001">
    <property type="protein sequence ID" value="MCB7479737.1"/>
    <property type="molecule type" value="Genomic_DNA"/>
</dbReference>
<dbReference type="GO" id="GO:0009086">
    <property type="term" value="P:methionine biosynthetic process"/>
    <property type="evidence" value="ECO:0007669"/>
    <property type="project" value="UniProtKB-ARBA"/>
</dbReference>
<dbReference type="GO" id="GO:0008483">
    <property type="term" value="F:transaminase activity"/>
    <property type="evidence" value="ECO:0007669"/>
    <property type="project" value="UniProtKB-KW"/>
</dbReference>
<dbReference type="RefSeq" id="WP_229337040.1">
    <property type="nucleotide sequence ID" value="NZ_JAJBZG010000001.1"/>
</dbReference>
<protein>
    <submittedName>
        <fullName evidence="5">PLP-dependent aspartate aminotransferase family protein</fullName>
    </submittedName>
</protein>
<dbReference type="PROSITE" id="PS00868">
    <property type="entry name" value="CYS_MET_METAB_PP"/>
    <property type="match status" value="1"/>
</dbReference>
<proteinExistence type="inferred from homology"/>
<dbReference type="InterPro" id="IPR015421">
    <property type="entry name" value="PyrdxlP-dep_Trfase_major"/>
</dbReference>
<dbReference type="GO" id="GO:0016846">
    <property type="term" value="F:carbon-sulfur lyase activity"/>
    <property type="evidence" value="ECO:0007669"/>
    <property type="project" value="TreeGrafter"/>
</dbReference>
<sequence length="382" mass="42334">MSKIKGINTICTHVGELEDKQFKGAVSPLYMSTSYAFEDVETKRYPRYFNTPNQVSLAKKMAALEHGEASLIFGSGMAAVSTSLMAFLKADDHVVFQDSLYGGTSNLATEEFDKFGIEYTFAKDAKAESLKAEIKANTKVIYIETPSNPLLRITDMQAVAQLTKEHGLVSMIDNTFASPVNQNPIDFGIDIVIHSATKYMGGHSDILAGTVISTEENIERIFQMAKNFGGSLSDYTVWLLERSIKTMGIRVKAQNENAMKLAEFLNAHTQVSKVYYPGLKDHPDHELAKKQMKAFGGMLSFELDERINASEFMKALELIKPSMSLAGVESTILLPSQTSHGLLSEEDRAKQGIKDNLLRFSVGIEEVEDLMEDIEQAIEKSK</sequence>
<dbReference type="PIRSF" id="PIRSF001434">
    <property type="entry name" value="CGS"/>
    <property type="match status" value="1"/>
</dbReference>
<dbReference type="GO" id="GO:0030170">
    <property type="term" value="F:pyridoxal phosphate binding"/>
    <property type="evidence" value="ECO:0007669"/>
    <property type="project" value="InterPro"/>
</dbReference>
<dbReference type="InterPro" id="IPR000277">
    <property type="entry name" value="Cys/Met-Metab_PyrdxlP-dep_enz"/>
</dbReference>
<dbReference type="InterPro" id="IPR015424">
    <property type="entry name" value="PyrdxlP-dep_Trfase"/>
</dbReference>
<dbReference type="CDD" id="cd00614">
    <property type="entry name" value="CGS_like"/>
    <property type="match status" value="1"/>
</dbReference>
<dbReference type="PANTHER" id="PTHR11808">
    <property type="entry name" value="TRANS-SULFURATION ENZYME FAMILY MEMBER"/>
    <property type="match status" value="1"/>
</dbReference>
<dbReference type="FunFam" id="3.90.1150.10:FF:000033">
    <property type="entry name" value="Cystathionine gamma-synthase"/>
    <property type="match status" value="1"/>
</dbReference>
<name>A0A9X1RVI0_9FLAO</name>
<gene>
    <name evidence="5" type="ORF">LGQ90_00535</name>
</gene>
<keyword evidence="6" id="KW-1185">Reference proteome</keyword>
<dbReference type="InterPro" id="IPR054542">
    <property type="entry name" value="Cys_met_metab_PP"/>
</dbReference>
<dbReference type="FunFam" id="3.40.640.10:FF:000046">
    <property type="entry name" value="Cystathionine gamma-lyase"/>
    <property type="match status" value="1"/>
</dbReference>
<evidence type="ECO:0000256" key="3">
    <source>
        <dbReference type="PIRSR" id="PIRSR001434-2"/>
    </source>
</evidence>
<organism evidence="5 6">
    <name type="scientific">Christiangramia sediminis</name>
    <dbReference type="NCBI Taxonomy" id="2881336"/>
    <lineage>
        <taxon>Bacteria</taxon>
        <taxon>Pseudomonadati</taxon>
        <taxon>Bacteroidota</taxon>
        <taxon>Flavobacteriia</taxon>
        <taxon>Flavobacteriales</taxon>
        <taxon>Flavobacteriaceae</taxon>
        <taxon>Christiangramia</taxon>
    </lineage>
</organism>
<evidence type="ECO:0000256" key="2">
    <source>
        <dbReference type="ARBA" id="ARBA00022898"/>
    </source>
</evidence>
<accession>A0A9X1RVI0</accession>
<evidence type="ECO:0000313" key="5">
    <source>
        <dbReference type="EMBL" id="MCB7479737.1"/>
    </source>
</evidence>
<comment type="similarity">
    <text evidence="4">Belongs to the trans-sulfuration enzymes family.</text>
</comment>
<dbReference type="GO" id="GO:0019346">
    <property type="term" value="P:transsulfuration"/>
    <property type="evidence" value="ECO:0007669"/>
    <property type="project" value="InterPro"/>
</dbReference>
<dbReference type="SUPFAM" id="SSF53383">
    <property type="entry name" value="PLP-dependent transferases"/>
    <property type="match status" value="1"/>
</dbReference>
<dbReference type="GO" id="GO:0005737">
    <property type="term" value="C:cytoplasm"/>
    <property type="evidence" value="ECO:0007669"/>
    <property type="project" value="TreeGrafter"/>
</dbReference>
<dbReference type="Pfam" id="PF01053">
    <property type="entry name" value="Cys_Met_Meta_PP"/>
    <property type="match status" value="1"/>
</dbReference>
<keyword evidence="5" id="KW-0032">Aminotransferase</keyword>
<reference evidence="5" key="1">
    <citation type="submission" date="2021-10" db="EMBL/GenBank/DDBJ databases">
        <title>Gramella sp. ASW11-100T, isolated from marine sediment.</title>
        <authorList>
            <person name="Xia C."/>
        </authorList>
    </citation>
    <scope>NUCLEOTIDE SEQUENCE</scope>
    <source>
        <strain evidence="5">ASW11-100</strain>
    </source>
</reference>
<keyword evidence="5" id="KW-0808">Transferase</keyword>
<keyword evidence="2 3" id="KW-0663">Pyridoxal phosphate</keyword>
<dbReference type="AlphaFoldDB" id="A0A9X1RVI0"/>
<dbReference type="Gene3D" id="3.90.1150.10">
    <property type="entry name" value="Aspartate Aminotransferase, domain 1"/>
    <property type="match status" value="1"/>
</dbReference>